<dbReference type="PROSITE" id="PS51678">
    <property type="entry name" value="SAM_MT_PRMT"/>
    <property type="match status" value="1"/>
</dbReference>
<dbReference type="SUPFAM" id="SSF53335">
    <property type="entry name" value="S-adenosyl-L-methionine-dependent methyltransferases"/>
    <property type="match status" value="1"/>
</dbReference>
<evidence type="ECO:0000256" key="5">
    <source>
        <dbReference type="ARBA" id="ARBA00022603"/>
    </source>
</evidence>
<dbReference type="Pfam" id="PF22528">
    <property type="entry name" value="PRMT_C"/>
    <property type="match status" value="1"/>
</dbReference>
<accession>A0A7S1F4B1</accession>
<sequence length="479" mass="53741">MASAVEFEARATACVFIPAELRWQPTTSVPVRLVQESPTLPVSICIDDSRVSLADLEEVSLTSPQFVVLRGKDLGGKDLHVGLRFEDELSARSLSERLSKKQANYERLGQYEPGSVQTYFQYYAKLGSQQNMLQDEIRTATYRTAILENAADFAGKVAMDIGAGSGILSFFAAQAGADTVYAVEASSMAEVVDALAKSNESVLKSKIKVVGKPLEQIRDIGKVDVLVSEPIGTLLFNERMIETYLCARDRFLKPGGKMFPSSGTIFIAPFSDEVLHWEQRYRSSFWDNSSFHGIDLRPVMRLSMEEQFRKPVCDYINPNFLVATAQSQLFDFTTITIESLETIEMPFTFQITRACVVHGLAGWFDCTFDGSTRPVILSTAPWCPGTHWYQMRFLLENPLTVIAGQRIEGHFSLKSNNIQSYYARLRMRLQGTEAWSESLCMDLKDPEYRALTSANAYVPPPASHHPSSQRTHRRKREAC</sequence>
<evidence type="ECO:0000256" key="1">
    <source>
        <dbReference type="ARBA" id="ARBA00004123"/>
    </source>
</evidence>
<evidence type="ECO:0000256" key="13">
    <source>
        <dbReference type="PROSITE-ProRule" id="PRU01015"/>
    </source>
</evidence>
<dbReference type="CDD" id="cd02440">
    <property type="entry name" value="AdoMet_MTases"/>
    <property type="match status" value="1"/>
</dbReference>
<proteinExistence type="predicted"/>
<dbReference type="GO" id="GO:0035242">
    <property type="term" value="F:protein-arginine omega-N asymmetric methyltransferase activity"/>
    <property type="evidence" value="ECO:0007669"/>
    <property type="project" value="UniProtKB-EC"/>
</dbReference>
<evidence type="ECO:0000256" key="3">
    <source>
        <dbReference type="ARBA" id="ARBA00011925"/>
    </source>
</evidence>
<keyword evidence="5 13" id="KW-0489">Methyltransferase</keyword>
<evidence type="ECO:0000256" key="2">
    <source>
        <dbReference type="ARBA" id="ARBA00004496"/>
    </source>
</evidence>
<dbReference type="GO" id="GO:0032259">
    <property type="term" value="P:methylation"/>
    <property type="evidence" value="ECO:0007669"/>
    <property type="project" value="UniProtKB-KW"/>
</dbReference>
<evidence type="ECO:0000256" key="8">
    <source>
        <dbReference type="ARBA" id="ARBA00022853"/>
    </source>
</evidence>
<evidence type="ECO:0000256" key="12">
    <source>
        <dbReference type="ARBA" id="ARBA00049086"/>
    </source>
</evidence>
<keyword evidence="7 13" id="KW-0949">S-adenosyl-L-methionine</keyword>
<dbReference type="Gene3D" id="3.40.50.150">
    <property type="entry name" value="Vaccinia Virus protein VP39"/>
    <property type="match status" value="1"/>
</dbReference>
<organism evidence="16">
    <name type="scientific">Noctiluca scintillans</name>
    <name type="common">Sea sparkle</name>
    <name type="synonym">Red tide dinoflagellate</name>
    <dbReference type="NCBI Taxonomy" id="2966"/>
    <lineage>
        <taxon>Eukaryota</taxon>
        <taxon>Sar</taxon>
        <taxon>Alveolata</taxon>
        <taxon>Dinophyceae</taxon>
        <taxon>Noctilucales</taxon>
        <taxon>Noctilucaceae</taxon>
        <taxon>Noctiluca</taxon>
    </lineage>
</organism>
<dbReference type="GO" id="GO:0005634">
    <property type="term" value="C:nucleus"/>
    <property type="evidence" value="ECO:0007669"/>
    <property type="project" value="UniProtKB-SubCell"/>
</dbReference>
<reference evidence="16" key="1">
    <citation type="submission" date="2021-01" db="EMBL/GenBank/DDBJ databases">
        <authorList>
            <person name="Corre E."/>
            <person name="Pelletier E."/>
            <person name="Niang G."/>
            <person name="Scheremetjew M."/>
            <person name="Finn R."/>
            <person name="Kale V."/>
            <person name="Holt S."/>
            <person name="Cochrane G."/>
            <person name="Meng A."/>
            <person name="Brown T."/>
            <person name="Cohen L."/>
        </authorList>
    </citation>
    <scope>NUCLEOTIDE SEQUENCE</scope>
</reference>
<evidence type="ECO:0000256" key="10">
    <source>
        <dbReference type="ARBA" id="ARBA00023163"/>
    </source>
</evidence>
<feature type="domain" description="Protein arginine N-methyltransferase" evidence="15">
    <location>
        <begin position="262"/>
        <end position="423"/>
    </location>
</feature>
<evidence type="ECO:0000256" key="9">
    <source>
        <dbReference type="ARBA" id="ARBA00023015"/>
    </source>
</evidence>
<dbReference type="EC" id="2.1.1.319" evidence="3"/>
<comment type="catalytic activity">
    <reaction evidence="12">
        <text>L-arginyl-[protein] + 2 S-adenosyl-L-methionine = N(omega),N(omega)-dimethyl-L-arginyl-[protein] + 2 S-adenosyl-L-homocysteine + 2 H(+)</text>
        <dbReference type="Rhea" id="RHEA:48096"/>
        <dbReference type="Rhea" id="RHEA-COMP:10532"/>
        <dbReference type="Rhea" id="RHEA-COMP:11991"/>
        <dbReference type="ChEBI" id="CHEBI:15378"/>
        <dbReference type="ChEBI" id="CHEBI:29965"/>
        <dbReference type="ChEBI" id="CHEBI:57856"/>
        <dbReference type="ChEBI" id="CHEBI:59789"/>
        <dbReference type="ChEBI" id="CHEBI:61897"/>
        <dbReference type="EC" id="2.1.1.319"/>
    </reaction>
</comment>
<name>A0A7S1F4B1_NOCSC</name>
<dbReference type="EMBL" id="HBFQ01025718">
    <property type="protein sequence ID" value="CAD8843853.1"/>
    <property type="molecule type" value="Transcribed_RNA"/>
</dbReference>
<dbReference type="GO" id="GO:0070611">
    <property type="term" value="F:histone H3R2 methyltransferase activity"/>
    <property type="evidence" value="ECO:0007669"/>
    <property type="project" value="TreeGrafter"/>
</dbReference>
<gene>
    <name evidence="16" type="ORF">NSCI0253_LOCUS18203</name>
</gene>
<evidence type="ECO:0000259" key="15">
    <source>
        <dbReference type="Pfam" id="PF22528"/>
    </source>
</evidence>
<feature type="region of interest" description="Disordered" evidence="14">
    <location>
        <begin position="455"/>
        <end position="479"/>
    </location>
</feature>
<keyword evidence="9" id="KW-0805">Transcription regulation</keyword>
<dbReference type="InterPro" id="IPR029063">
    <property type="entry name" value="SAM-dependent_MTases_sf"/>
</dbReference>
<keyword evidence="10" id="KW-0804">Transcription</keyword>
<evidence type="ECO:0000256" key="4">
    <source>
        <dbReference type="ARBA" id="ARBA00022490"/>
    </source>
</evidence>
<dbReference type="PANTHER" id="PTHR11006:SF10">
    <property type="entry name" value="HISTONE-ARGININE METHYLTRANSFERASE CARMER-RELATED"/>
    <property type="match status" value="1"/>
</dbReference>
<dbReference type="GO" id="GO:0005737">
    <property type="term" value="C:cytoplasm"/>
    <property type="evidence" value="ECO:0007669"/>
    <property type="project" value="UniProtKB-SubCell"/>
</dbReference>
<keyword evidence="8" id="KW-0156">Chromatin regulator</keyword>
<evidence type="ECO:0000256" key="14">
    <source>
        <dbReference type="SAM" id="MobiDB-lite"/>
    </source>
</evidence>
<dbReference type="Pfam" id="PF06325">
    <property type="entry name" value="PrmA"/>
    <property type="match status" value="1"/>
</dbReference>
<comment type="subcellular location">
    <subcellularLocation>
        <location evidence="2">Cytoplasm</location>
    </subcellularLocation>
    <subcellularLocation>
        <location evidence="1">Nucleus</location>
    </subcellularLocation>
</comment>
<dbReference type="AlphaFoldDB" id="A0A7S1F4B1"/>
<keyword evidence="6 13" id="KW-0808">Transferase</keyword>
<dbReference type="InterPro" id="IPR025799">
    <property type="entry name" value="Arg_MeTrfase"/>
</dbReference>
<evidence type="ECO:0000256" key="7">
    <source>
        <dbReference type="ARBA" id="ARBA00022691"/>
    </source>
</evidence>
<evidence type="ECO:0000256" key="11">
    <source>
        <dbReference type="ARBA" id="ARBA00023242"/>
    </source>
</evidence>
<protein>
    <recommendedName>
        <fullName evidence="3">type I protein arginine methyltransferase</fullName>
        <ecNumber evidence="3">2.1.1.319</ecNumber>
    </recommendedName>
</protein>
<evidence type="ECO:0000256" key="6">
    <source>
        <dbReference type="ARBA" id="ARBA00022679"/>
    </source>
</evidence>
<evidence type="ECO:0000313" key="16">
    <source>
        <dbReference type="EMBL" id="CAD8843853.1"/>
    </source>
</evidence>
<dbReference type="Gene3D" id="2.70.160.11">
    <property type="entry name" value="Hnrnp arginine n-methyltransferase1"/>
    <property type="match status" value="1"/>
</dbReference>
<keyword evidence="11" id="KW-0539">Nucleus</keyword>
<feature type="compositionally biased region" description="Basic residues" evidence="14">
    <location>
        <begin position="470"/>
        <end position="479"/>
    </location>
</feature>
<dbReference type="PANTHER" id="PTHR11006">
    <property type="entry name" value="PROTEIN ARGININE N-METHYLTRANSFERASE"/>
    <property type="match status" value="1"/>
</dbReference>
<keyword evidence="4" id="KW-0963">Cytoplasm</keyword>
<dbReference type="InterPro" id="IPR055135">
    <property type="entry name" value="PRMT_dom"/>
</dbReference>